<proteinExistence type="predicted"/>
<evidence type="ECO:0000313" key="4">
    <source>
        <dbReference type="Proteomes" id="UP000647491"/>
    </source>
</evidence>
<dbReference type="InterPro" id="IPR000045">
    <property type="entry name" value="Prepilin_IV_endopep_pep"/>
</dbReference>
<evidence type="ECO:0000259" key="2">
    <source>
        <dbReference type="Pfam" id="PF01478"/>
    </source>
</evidence>
<dbReference type="Pfam" id="PF01478">
    <property type="entry name" value="Peptidase_A24"/>
    <property type="match status" value="1"/>
</dbReference>
<gene>
    <name evidence="3" type="ORF">H8708_04565</name>
</gene>
<keyword evidence="1" id="KW-1133">Transmembrane helix</keyword>
<sequence>MGKWIFLIFLVWAVWQDLRSRTVGQGFLAAAGSLGAAVSLLSGRSVLGLLSSAAVGIFLLILGQITDGGIGEGDGWFFIVTGFFLEPAENFMLFLSGLIFCSVYSLAYMAASFIGGVGVRQKRLPFLPFLLPVGLWLVLS</sequence>
<dbReference type="Gene3D" id="1.20.120.1220">
    <property type="match status" value="1"/>
</dbReference>
<protein>
    <submittedName>
        <fullName evidence="3">Prepilin peptidase</fullName>
    </submittedName>
</protein>
<comment type="caution">
    <text evidence="3">The sequence shown here is derived from an EMBL/GenBank/DDBJ whole genome shotgun (WGS) entry which is preliminary data.</text>
</comment>
<evidence type="ECO:0000313" key="3">
    <source>
        <dbReference type="EMBL" id="MBC8598510.1"/>
    </source>
</evidence>
<feature type="domain" description="Prepilin type IV endopeptidase peptidase" evidence="2">
    <location>
        <begin position="4"/>
        <end position="106"/>
    </location>
</feature>
<reference evidence="3 4" key="1">
    <citation type="submission" date="2020-08" db="EMBL/GenBank/DDBJ databases">
        <title>Genome public.</title>
        <authorList>
            <person name="Liu C."/>
            <person name="Sun Q."/>
        </authorList>
    </citation>
    <scope>NUCLEOTIDE SEQUENCE [LARGE SCALE GENOMIC DNA]</scope>
    <source>
        <strain evidence="3 4">BX10</strain>
    </source>
</reference>
<evidence type="ECO:0000256" key="1">
    <source>
        <dbReference type="SAM" id="Phobius"/>
    </source>
</evidence>
<keyword evidence="1" id="KW-0812">Transmembrane</keyword>
<organism evidence="3 4">
    <name type="scientific">Enterocloster hominis</name>
    <name type="common">ex Liu et al. 2021</name>
    <dbReference type="NCBI Taxonomy" id="2763663"/>
    <lineage>
        <taxon>Bacteria</taxon>
        <taxon>Bacillati</taxon>
        <taxon>Bacillota</taxon>
        <taxon>Clostridia</taxon>
        <taxon>Lachnospirales</taxon>
        <taxon>Lachnospiraceae</taxon>
        <taxon>Enterocloster</taxon>
    </lineage>
</organism>
<keyword evidence="1" id="KW-0472">Membrane</keyword>
<name>A0ABR7NQX2_9FIRM</name>
<dbReference type="EMBL" id="JACRTJ010000011">
    <property type="protein sequence ID" value="MBC8598510.1"/>
    <property type="molecule type" value="Genomic_DNA"/>
</dbReference>
<dbReference type="Proteomes" id="UP000647491">
    <property type="component" value="Unassembled WGS sequence"/>
</dbReference>
<accession>A0ABR7NQX2</accession>
<feature type="transmembrane region" description="Helical" evidence="1">
    <location>
        <begin position="44"/>
        <end position="62"/>
    </location>
</feature>
<feature type="transmembrane region" description="Helical" evidence="1">
    <location>
        <begin position="91"/>
        <end position="111"/>
    </location>
</feature>
<keyword evidence="4" id="KW-1185">Reference proteome</keyword>
<dbReference type="RefSeq" id="WP_262427107.1">
    <property type="nucleotide sequence ID" value="NZ_JACRTJ010000011.1"/>
</dbReference>